<comment type="caution">
    <text evidence="1">The sequence shown here is derived from an EMBL/GenBank/DDBJ whole genome shotgun (WGS) entry which is preliminary data.</text>
</comment>
<dbReference type="RefSeq" id="WP_070729257.1">
    <property type="nucleotide sequence ID" value="NZ_MDZB01000131.1"/>
</dbReference>
<sequence length="135" mass="15545">MKPILVQDFLEISYRTDLDLLVGRWLRPVELPEMQLGYQLLLDAAQAGSCRRWLLDVRRRQNTHQLGAQWMVTTWLPQLEPRLGGRTRLAYLMAPVYMRDEAADAAFPPPAYFADKPFVGERFIEENAALAWLGA</sequence>
<evidence type="ECO:0008006" key="3">
    <source>
        <dbReference type="Google" id="ProtNLM"/>
    </source>
</evidence>
<gene>
    <name evidence="1" type="ORF">BEN47_03420</name>
</gene>
<proteinExistence type="predicted"/>
<reference evidence="1 2" key="1">
    <citation type="submission" date="2016-08" db="EMBL/GenBank/DDBJ databases">
        <title>Hymenobacter coccineus sp. nov., Hymenobacter lapidarius sp. nov. and Hymenobacter glacialis sp. nov., isolated from Antarctic soil.</title>
        <authorList>
            <person name="Sedlacek I."/>
            <person name="Kralova S."/>
            <person name="Kyrova K."/>
            <person name="Maslanova I."/>
            <person name="Stankova E."/>
            <person name="Vrbovska V."/>
            <person name="Nemec M."/>
            <person name="Bartak M."/>
            <person name="Svec P."/>
            <person name="Busse H.-J."/>
            <person name="Pantucek R."/>
        </authorList>
    </citation>
    <scope>NUCLEOTIDE SEQUENCE [LARGE SCALE GENOMIC DNA]</scope>
    <source>
        <strain evidence="1 2">CCM 8643</strain>
    </source>
</reference>
<dbReference type="EMBL" id="MDZB01000131">
    <property type="protein sequence ID" value="OGX83353.1"/>
    <property type="molecule type" value="Genomic_DNA"/>
</dbReference>
<evidence type="ECO:0000313" key="1">
    <source>
        <dbReference type="EMBL" id="OGX83353.1"/>
    </source>
</evidence>
<dbReference type="OrthoDB" id="884362at2"/>
<protein>
    <recommendedName>
        <fullName evidence="3">STAS/SEC14 domain-containing protein</fullName>
    </recommendedName>
</protein>
<dbReference type="Proteomes" id="UP000176294">
    <property type="component" value="Unassembled WGS sequence"/>
</dbReference>
<evidence type="ECO:0000313" key="2">
    <source>
        <dbReference type="Proteomes" id="UP000176294"/>
    </source>
</evidence>
<dbReference type="STRING" id="1908237.BEN47_03420"/>
<accession>A0A1G1SXK4</accession>
<keyword evidence="2" id="KW-1185">Reference proteome</keyword>
<name>A0A1G1SXK4_9BACT</name>
<dbReference type="AlphaFoldDB" id="A0A1G1SXK4"/>
<organism evidence="1 2">
    <name type="scientific">Hymenobacter lapidarius</name>
    <dbReference type="NCBI Taxonomy" id="1908237"/>
    <lineage>
        <taxon>Bacteria</taxon>
        <taxon>Pseudomonadati</taxon>
        <taxon>Bacteroidota</taxon>
        <taxon>Cytophagia</taxon>
        <taxon>Cytophagales</taxon>
        <taxon>Hymenobacteraceae</taxon>
        <taxon>Hymenobacter</taxon>
    </lineage>
</organism>